<dbReference type="NCBIfam" id="NF003967">
    <property type="entry name" value="PRK05461.1"/>
    <property type="match status" value="1"/>
</dbReference>
<comment type="caution">
    <text evidence="4">The sequence shown here is derived from an EMBL/GenBank/DDBJ whole genome shotgun (WGS) entry which is preliminary data.</text>
</comment>
<dbReference type="SUPFAM" id="SSF110069">
    <property type="entry name" value="ApaG-like"/>
    <property type="match status" value="1"/>
</dbReference>
<dbReference type="Proteomes" id="UP000072741">
    <property type="component" value="Unassembled WGS sequence"/>
</dbReference>
<dbReference type="InterPro" id="IPR036767">
    <property type="entry name" value="ApaG_sf"/>
</dbReference>
<protein>
    <recommendedName>
        <fullName evidence="1 2">Protein ApaG</fullName>
    </recommendedName>
</protein>
<evidence type="ECO:0000256" key="1">
    <source>
        <dbReference type="ARBA" id="ARBA00017693"/>
    </source>
</evidence>
<dbReference type="PROSITE" id="PS51087">
    <property type="entry name" value="APAG"/>
    <property type="match status" value="1"/>
</dbReference>
<evidence type="ECO:0000313" key="4">
    <source>
        <dbReference type="EMBL" id="KTT25229.1"/>
    </source>
</evidence>
<dbReference type="PATRIC" id="fig|433924.3.peg.2886"/>
<dbReference type="PANTHER" id="PTHR47191">
    <property type="entry name" value="OS05G0170800 PROTEIN"/>
    <property type="match status" value="1"/>
</dbReference>
<feature type="domain" description="ApaG" evidence="3">
    <location>
        <begin position="1"/>
        <end position="124"/>
    </location>
</feature>
<dbReference type="Pfam" id="PF04379">
    <property type="entry name" value="DUF525"/>
    <property type="match status" value="1"/>
</dbReference>
<dbReference type="Gene3D" id="2.60.40.1470">
    <property type="entry name" value="ApaG domain"/>
    <property type="match status" value="1"/>
</dbReference>
<dbReference type="HAMAP" id="MF_00791">
    <property type="entry name" value="ApaG"/>
    <property type="match status" value="1"/>
</dbReference>
<reference evidence="4 5" key="1">
    <citation type="journal article" date="2016" name="Front. Microbiol.">
        <title>Genomic Resource of Rice Seed Associated Bacteria.</title>
        <authorList>
            <person name="Midha S."/>
            <person name="Bansal K."/>
            <person name="Sharma S."/>
            <person name="Kumar N."/>
            <person name="Patil P.P."/>
            <person name="Chaudhry V."/>
            <person name="Patil P.B."/>
        </authorList>
    </citation>
    <scope>NUCLEOTIDE SEQUENCE [LARGE SCALE GENOMIC DNA]</scope>
    <source>
        <strain evidence="4 5">NS331</strain>
    </source>
</reference>
<accession>A0A147H5U7</accession>
<dbReference type="RefSeq" id="WP_058640931.1">
    <property type="nucleotide sequence ID" value="NZ_LDSL01000034.1"/>
</dbReference>
<dbReference type="EMBL" id="LDSL01000034">
    <property type="protein sequence ID" value="KTT25229.1"/>
    <property type="molecule type" value="Genomic_DNA"/>
</dbReference>
<evidence type="ECO:0000313" key="5">
    <source>
        <dbReference type="Proteomes" id="UP000072741"/>
    </source>
</evidence>
<dbReference type="InterPro" id="IPR023065">
    <property type="entry name" value="Uncharacterised_ApaG"/>
</dbReference>
<evidence type="ECO:0000259" key="3">
    <source>
        <dbReference type="PROSITE" id="PS51087"/>
    </source>
</evidence>
<organism evidence="4 5">
    <name type="scientific">Pseudacidovorax intermedius</name>
    <dbReference type="NCBI Taxonomy" id="433924"/>
    <lineage>
        <taxon>Bacteria</taxon>
        <taxon>Pseudomonadati</taxon>
        <taxon>Pseudomonadota</taxon>
        <taxon>Betaproteobacteria</taxon>
        <taxon>Burkholderiales</taxon>
        <taxon>Comamonadaceae</taxon>
        <taxon>Pseudacidovorax</taxon>
    </lineage>
</organism>
<dbReference type="OrthoDB" id="9795226at2"/>
<keyword evidence="5" id="KW-1185">Reference proteome</keyword>
<dbReference type="InterPro" id="IPR050718">
    <property type="entry name" value="ApaG-like"/>
</dbReference>
<name>A0A147H5U7_9BURK</name>
<proteinExistence type="inferred from homology"/>
<dbReference type="AlphaFoldDB" id="A0A147H5U7"/>
<gene>
    <name evidence="2" type="primary">apaG</name>
    <name evidence="4" type="ORF">NS331_05110</name>
</gene>
<sequence length="131" mass="14360">MPQHPMRVEVEPRYLPEQSSPETGLYAFAYTITVTNVALFPIQLIARHWVIEDISGHVQEVRGLGVVGRQPLLSPGQSFRYTSGCQLKAASGTMRGSYFVVSEDAERFDVPIAAFVLDAGTGSDTGPRILH</sequence>
<evidence type="ECO:0000256" key="2">
    <source>
        <dbReference type="HAMAP-Rule" id="MF_00791"/>
    </source>
</evidence>
<dbReference type="InterPro" id="IPR007474">
    <property type="entry name" value="ApaG_domain"/>
</dbReference>
<dbReference type="PANTHER" id="PTHR47191:SF2">
    <property type="entry name" value="OS05G0170800 PROTEIN"/>
    <property type="match status" value="1"/>
</dbReference>